<reference evidence="4 5" key="1">
    <citation type="submission" date="2019-11" db="EMBL/GenBank/DDBJ databases">
        <title>Draft Genome Sequence of Plant Growth-Promoting Rhizosphere-Associated Bacteria.</title>
        <authorList>
            <person name="Vasilyev I.Y."/>
            <person name="Radchenko V."/>
            <person name="Ilnitskaya E.V."/>
        </authorList>
    </citation>
    <scope>NUCLEOTIDE SEQUENCE [LARGE SCALE GENOMIC DNA]</scope>
    <source>
        <strain evidence="4 5">VRA_07sq_f</strain>
    </source>
</reference>
<protein>
    <recommendedName>
        <fullName evidence="6">KxYKxGKxW signal peptide</fullName>
    </recommendedName>
</protein>
<feature type="transmembrane region" description="Helical" evidence="3">
    <location>
        <begin position="29"/>
        <end position="47"/>
    </location>
</feature>
<evidence type="ECO:0008006" key="6">
    <source>
        <dbReference type="Google" id="ProtNLM"/>
    </source>
</evidence>
<sequence length="147" mass="16392">MNRYKYNSRLYRDSLEKQEHYKLYKKGKLWLVAGISVFTSGLTYSMLSSHPVHADTTATYDDANTQSVSDVSAATATATQPQPVRTKLQPPAQHNQQAPPAVPRQHLPHLQAATLSRVMPVPQALAELPPLHRSQPRSPTRLLTISK</sequence>
<keyword evidence="1" id="KW-0732">Signal</keyword>
<feature type="compositionally biased region" description="Polar residues" evidence="2">
    <location>
        <begin position="136"/>
        <end position="147"/>
    </location>
</feature>
<dbReference type="NCBIfam" id="TIGR03715">
    <property type="entry name" value="KxYKxGKxW"/>
    <property type="match status" value="1"/>
</dbReference>
<accession>A0A844EIZ3</accession>
<evidence type="ECO:0000313" key="4">
    <source>
        <dbReference type="EMBL" id="MSE20706.1"/>
    </source>
</evidence>
<gene>
    <name evidence="4" type="ORF">GKC44_05440</name>
</gene>
<keyword evidence="3" id="KW-1133">Transmembrane helix</keyword>
<feature type="compositionally biased region" description="Low complexity" evidence="2">
    <location>
        <begin position="89"/>
        <end position="99"/>
    </location>
</feature>
<dbReference type="Proteomes" id="UP000491237">
    <property type="component" value="Unassembled WGS sequence"/>
</dbReference>
<feature type="region of interest" description="Disordered" evidence="2">
    <location>
        <begin position="128"/>
        <end position="147"/>
    </location>
</feature>
<evidence type="ECO:0000313" key="5">
    <source>
        <dbReference type="Proteomes" id="UP000491237"/>
    </source>
</evidence>
<organism evidence="4 5">
    <name type="scientific">Lentilactobacillus parabuchneri</name>
    <dbReference type="NCBI Taxonomy" id="152331"/>
    <lineage>
        <taxon>Bacteria</taxon>
        <taxon>Bacillati</taxon>
        <taxon>Bacillota</taxon>
        <taxon>Bacilli</taxon>
        <taxon>Lactobacillales</taxon>
        <taxon>Lactobacillaceae</taxon>
        <taxon>Lentilactobacillus</taxon>
    </lineage>
</organism>
<keyword evidence="3" id="KW-0812">Transmembrane</keyword>
<keyword evidence="3" id="KW-0472">Membrane</keyword>
<proteinExistence type="predicted"/>
<evidence type="ECO:0000256" key="2">
    <source>
        <dbReference type="SAM" id="MobiDB-lite"/>
    </source>
</evidence>
<name>A0A844EIZ3_9LACO</name>
<feature type="region of interest" description="Disordered" evidence="2">
    <location>
        <begin position="70"/>
        <end position="103"/>
    </location>
</feature>
<evidence type="ECO:0000256" key="3">
    <source>
        <dbReference type="SAM" id="Phobius"/>
    </source>
</evidence>
<dbReference type="InterPro" id="IPR022263">
    <property type="entry name" value="KxYKxGKxW"/>
</dbReference>
<comment type="caution">
    <text evidence="4">The sequence shown here is derived from an EMBL/GenBank/DDBJ whole genome shotgun (WGS) entry which is preliminary data.</text>
</comment>
<dbReference type="Pfam" id="PF19258">
    <property type="entry name" value="KxYKxGKxW_sig"/>
    <property type="match status" value="1"/>
</dbReference>
<evidence type="ECO:0000256" key="1">
    <source>
        <dbReference type="ARBA" id="ARBA00022729"/>
    </source>
</evidence>
<dbReference type="AlphaFoldDB" id="A0A844EIZ3"/>
<dbReference type="EMBL" id="WKKY01000130">
    <property type="protein sequence ID" value="MSE20706.1"/>
    <property type="molecule type" value="Genomic_DNA"/>
</dbReference>